<dbReference type="InterPro" id="IPR013087">
    <property type="entry name" value="Znf_C2H2_type"/>
</dbReference>
<dbReference type="SUPFAM" id="SSF57667">
    <property type="entry name" value="beta-beta-alpha zinc fingers"/>
    <property type="match status" value="4"/>
</dbReference>
<feature type="compositionally biased region" description="Polar residues" evidence="7">
    <location>
        <begin position="523"/>
        <end position="533"/>
    </location>
</feature>
<feature type="region of interest" description="Disordered" evidence="7">
    <location>
        <begin position="523"/>
        <end position="588"/>
    </location>
</feature>
<dbReference type="FunFam" id="3.30.160.60:FF:002343">
    <property type="entry name" value="Zinc finger protein 33A"/>
    <property type="match status" value="2"/>
</dbReference>
<evidence type="ECO:0000256" key="4">
    <source>
        <dbReference type="ARBA" id="ARBA00022771"/>
    </source>
</evidence>
<proteinExistence type="predicted"/>
<comment type="subcellular location">
    <subcellularLocation>
        <location evidence="1">Nucleus</location>
    </subcellularLocation>
</comment>
<dbReference type="SMART" id="SM00868">
    <property type="entry name" value="zf-AD"/>
    <property type="match status" value="1"/>
</dbReference>
<reference evidence="8" key="2">
    <citation type="submission" date="2020-05" db="UniProtKB">
        <authorList>
            <consortium name="EnsemblMetazoa"/>
        </authorList>
    </citation>
    <scope>IDENTIFICATION</scope>
    <source>
        <strain evidence="8">LVP_AGWG</strain>
    </source>
</reference>
<dbReference type="InParanoid" id="A0A6I8TL77"/>
<accession>A0A6I8TL77</accession>
<dbReference type="OrthoDB" id="1095242at2759"/>
<dbReference type="AlphaFoldDB" id="A0A6I8TL77"/>
<name>A0A6I8TL77_AEDAE</name>
<dbReference type="Proteomes" id="UP000008820">
    <property type="component" value="Chromosome 3"/>
</dbReference>
<dbReference type="Gene3D" id="3.30.160.60">
    <property type="entry name" value="Classic Zinc Finger"/>
    <property type="match status" value="7"/>
</dbReference>
<feature type="compositionally biased region" description="Basic and acidic residues" evidence="7">
    <location>
        <begin position="550"/>
        <end position="573"/>
    </location>
</feature>
<evidence type="ECO:0000256" key="3">
    <source>
        <dbReference type="ARBA" id="ARBA00022737"/>
    </source>
</evidence>
<dbReference type="FunFam" id="3.30.160.60:FF:000100">
    <property type="entry name" value="Zinc finger 45-like"/>
    <property type="match status" value="1"/>
</dbReference>
<evidence type="ECO:0000256" key="1">
    <source>
        <dbReference type="ARBA" id="ARBA00004123"/>
    </source>
</evidence>
<dbReference type="GO" id="GO:0008270">
    <property type="term" value="F:zinc ion binding"/>
    <property type="evidence" value="ECO:0007669"/>
    <property type="project" value="UniProtKB-UniRule"/>
</dbReference>
<dbReference type="SMART" id="SM00355">
    <property type="entry name" value="ZnF_C2H2"/>
    <property type="match status" value="9"/>
</dbReference>
<evidence type="ECO:0000256" key="5">
    <source>
        <dbReference type="ARBA" id="ARBA00022833"/>
    </source>
</evidence>
<reference evidence="8 9" key="1">
    <citation type="submission" date="2017-06" db="EMBL/GenBank/DDBJ databases">
        <title>Aedes aegypti genome working group (AGWG) sequencing and assembly.</title>
        <authorList>
            <consortium name="Aedes aegypti Genome Working Group (AGWG)"/>
            <person name="Matthews B.J."/>
        </authorList>
    </citation>
    <scope>NUCLEOTIDE SEQUENCE [LARGE SCALE GENOMIC DNA]</scope>
    <source>
        <strain evidence="8 9">LVP_AGWG</strain>
    </source>
</reference>
<dbReference type="PROSITE" id="PS00028">
    <property type="entry name" value="ZINC_FINGER_C2H2_1"/>
    <property type="match status" value="7"/>
</dbReference>
<dbReference type="PROSITE" id="PS51915">
    <property type="entry name" value="ZAD"/>
    <property type="match status" value="1"/>
</dbReference>
<evidence type="ECO:0000313" key="8">
    <source>
        <dbReference type="EnsemblMetazoa" id="AAEL019931-PB"/>
    </source>
</evidence>
<keyword evidence="9" id="KW-1185">Reference proteome</keyword>
<evidence type="ECO:0000256" key="7">
    <source>
        <dbReference type="SAM" id="MobiDB-lite"/>
    </source>
</evidence>
<protein>
    <submittedName>
        <fullName evidence="8">Uncharacterized protein</fullName>
    </submittedName>
</protein>
<keyword evidence="5" id="KW-0862">Zinc</keyword>
<evidence type="ECO:0000313" key="9">
    <source>
        <dbReference type="Proteomes" id="UP000008820"/>
    </source>
</evidence>
<keyword evidence="2" id="KW-0479">Metal-binding</keyword>
<dbReference type="EnsemblMetazoa" id="AAEL019931-RB">
    <property type="protein sequence ID" value="AAEL019931-PB"/>
    <property type="gene ID" value="AAEL019931"/>
</dbReference>
<dbReference type="Pfam" id="PF00096">
    <property type="entry name" value="zf-C2H2"/>
    <property type="match status" value="4"/>
</dbReference>
<dbReference type="PANTHER" id="PTHR24394:SF29">
    <property type="entry name" value="MYONEURIN"/>
    <property type="match status" value="1"/>
</dbReference>
<organism evidence="8 9">
    <name type="scientific">Aedes aegypti</name>
    <name type="common">Yellowfever mosquito</name>
    <name type="synonym">Culex aegypti</name>
    <dbReference type="NCBI Taxonomy" id="7159"/>
    <lineage>
        <taxon>Eukaryota</taxon>
        <taxon>Metazoa</taxon>
        <taxon>Ecdysozoa</taxon>
        <taxon>Arthropoda</taxon>
        <taxon>Hexapoda</taxon>
        <taxon>Insecta</taxon>
        <taxon>Pterygota</taxon>
        <taxon>Neoptera</taxon>
        <taxon>Endopterygota</taxon>
        <taxon>Diptera</taxon>
        <taxon>Nematocera</taxon>
        <taxon>Culicoidea</taxon>
        <taxon>Culicidae</taxon>
        <taxon>Culicinae</taxon>
        <taxon>Aedini</taxon>
        <taxon>Aedes</taxon>
        <taxon>Stegomyia</taxon>
    </lineage>
</organism>
<dbReference type="PANTHER" id="PTHR24394">
    <property type="entry name" value="ZINC FINGER PROTEIN"/>
    <property type="match status" value="1"/>
</dbReference>
<dbReference type="PROSITE" id="PS50157">
    <property type="entry name" value="ZINC_FINGER_C2H2_2"/>
    <property type="match status" value="8"/>
</dbReference>
<feature type="compositionally biased region" description="Low complexity" evidence="7">
    <location>
        <begin position="577"/>
        <end position="588"/>
    </location>
</feature>
<gene>
    <name evidence="8" type="primary">110678661</name>
</gene>
<dbReference type="InterPro" id="IPR012934">
    <property type="entry name" value="Znf_AD"/>
</dbReference>
<keyword evidence="4" id="KW-0863">Zinc-finger</keyword>
<dbReference type="InterPro" id="IPR036236">
    <property type="entry name" value="Znf_C2H2_sf"/>
</dbReference>
<evidence type="ECO:0000256" key="2">
    <source>
        <dbReference type="ARBA" id="ARBA00022723"/>
    </source>
</evidence>
<dbReference type="GO" id="GO:0005634">
    <property type="term" value="C:nucleus"/>
    <property type="evidence" value="ECO:0007669"/>
    <property type="project" value="UniProtKB-SubCell"/>
</dbReference>
<dbReference type="GO" id="GO:0000981">
    <property type="term" value="F:DNA-binding transcription factor activity, RNA polymerase II-specific"/>
    <property type="evidence" value="ECO:0007669"/>
    <property type="project" value="TreeGrafter"/>
</dbReference>
<keyword evidence="6" id="KW-0539">Nucleus</keyword>
<keyword evidence="3" id="KW-0677">Repeat</keyword>
<dbReference type="FunFam" id="3.30.160.60:FF:000534">
    <property type="entry name" value="zinc finger protein 674"/>
    <property type="match status" value="1"/>
</dbReference>
<sequence>MEVNSSMNLLNLCRVCVQDVTDIPSENIFDSAGPDCPSIYIKLSAICSQVFATDSIEKPLADHAKALPPIVCSDCKSKIDEAYKLHQMCLEGNRKLWEWLMTPPETTIKEEYVEDVIQVEPTQLQMPEVFAESLDVLAEKSPAPPKRKSTTKGRVQKEVKKPRQIKCEKCRVMTIREHAMFKHMKLKHPDEALPCYKCKKVYFDKAKLEEHVLIHTTIKRHPCLNCQKLFKTAAELRIHVNVCTGQTPFLCTECGKAFSYAASLQMHRLQHKEKSYACDRCPSKFRQKGTLKTHMLTHTKERKFHCETCGVRFRLKNGLMQHQKTHTGEKPYGCDLCSMRFRDTASLRRHVRTHTGEKPFKCTHCDRAFAQTGDLAKHSRTHFGDNPYKCERCDAAFRLLADLRNHYKVHYQAGDNATGDQPDEIQFTIVSTLNRRAEQEKHRESHQVDQMLDERIELEMKQGAFDLDTSTTKDTENLESVSKPMVPGFESTMIQAILKLDGTNNAEPVKPVVSFAAATNSEPAFSGDATTGETVPFGVSQGTTPVLNLTKEKQPEPKKKDKTMEETKKDEPLPFKSSSASEQAAEPASPALRNLLQMVDSTTAETTEPPSPDTSTAIMAHGTGLFGSIKPPSNASRIAGLFSNFKFNTTETATTTTSTTSTLFGSVKPATTRANSSTGFSYGGTTFGTFGNKLTDLSVKSEPATSEATPLCATVASSAASSATITVTTTIISTAPAVPSSSAVTTTTTTITTSSGFRFDSVTSSSATITTASDTAPTTSTADTTSNLFGSFIICSPSSPASPKDFSGNIFLCTSFATPKSTTSIFGGVTVGTTSAVTAEKSKPISVFATFTSAKKPKTGLFRSVATSGAGSRGSIFDTASATSFPFGASVGGTSGSGLFGSISFPPSRTGSIYGEAGLFGSVTSISAAGGFIFGGTSTFGGVGANRTGSIFGGANSGARRVTSEHHRSDC</sequence>
<evidence type="ECO:0000256" key="6">
    <source>
        <dbReference type="ARBA" id="ARBA00023242"/>
    </source>
</evidence>